<dbReference type="AlphaFoldDB" id="A0A023B0H5"/>
<comment type="caution">
    <text evidence="2">The sequence shown here is derived from an EMBL/GenBank/DDBJ whole genome shotgun (WGS) entry which is preliminary data.</text>
</comment>
<sequence length="287" mass="32557">MDSIATKFREIFRRGLCEYAVEKGRLPAGTDVEGTSVEVVQAALEGEEYLGKGAVDAPLYISCVVVDALEQANEDRLWIRQKGYEIYQNLKRDHSVRHRVRIISGDLSVAALVSMDAKELAPESVKRRRREEEQKYLKEQVILTDASPGTLKKTHRGLEAMHETPLDTPQGSLSPRLEAVQDTKAYTETNTTFGNASFSVKLHWDTRQLGDCPGATELLDNWNNSAWTELHSFADLKLPHLPPNPYPCTREQVTTRLQRRYLWIKQRHPELPQLYDETANILASQAT</sequence>
<protein>
    <submittedName>
        <fullName evidence="2">Transcription factor S-II, central domain protein</fullName>
    </submittedName>
</protein>
<reference evidence="2" key="1">
    <citation type="submission" date="2013-12" db="EMBL/GenBank/DDBJ databases">
        <authorList>
            <person name="Omoto C.K."/>
            <person name="Sibley D."/>
            <person name="Venepally P."/>
            <person name="Hadjithomas M."/>
            <person name="Karamycheva S."/>
            <person name="Brunk B."/>
            <person name="Roos D."/>
            <person name="Caler E."/>
            <person name="Lorenzi H."/>
        </authorList>
    </citation>
    <scope>NUCLEOTIDE SEQUENCE</scope>
</reference>
<dbReference type="GeneID" id="22915213"/>
<keyword evidence="3" id="KW-1185">Reference proteome</keyword>
<evidence type="ECO:0000313" key="2">
    <source>
        <dbReference type="EMBL" id="EZG44293.1"/>
    </source>
</evidence>
<dbReference type="Proteomes" id="UP000019763">
    <property type="component" value="Unassembled WGS sequence"/>
</dbReference>
<name>A0A023B0H5_GRENI</name>
<dbReference type="PROSITE" id="PS51321">
    <property type="entry name" value="TFIIS_CENTRAL"/>
    <property type="match status" value="1"/>
</dbReference>
<dbReference type="RefSeq" id="XP_011132720.1">
    <property type="nucleotide sequence ID" value="XM_011134418.1"/>
</dbReference>
<dbReference type="GO" id="GO:0006351">
    <property type="term" value="P:DNA-templated transcription"/>
    <property type="evidence" value="ECO:0007669"/>
    <property type="project" value="InterPro"/>
</dbReference>
<proteinExistence type="predicted"/>
<dbReference type="OrthoDB" id="1742074at2759"/>
<accession>A0A023B0H5</accession>
<feature type="domain" description="TFIIS central" evidence="1">
    <location>
        <begin position="4"/>
        <end position="148"/>
    </location>
</feature>
<dbReference type="InterPro" id="IPR003618">
    <property type="entry name" value="TFIIS_cen_dom"/>
</dbReference>
<organism evidence="2 3">
    <name type="scientific">Gregarina niphandrodes</name>
    <name type="common">Septate eugregarine</name>
    <dbReference type="NCBI Taxonomy" id="110365"/>
    <lineage>
        <taxon>Eukaryota</taxon>
        <taxon>Sar</taxon>
        <taxon>Alveolata</taxon>
        <taxon>Apicomplexa</taxon>
        <taxon>Conoidasida</taxon>
        <taxon>Gregarinasina</taxon>
        <taxon>Eugregarinorida</taxon>
        <taxon>Gregarinidae</taxon>
        <taxon>Gregarina</taxon>
    </lineage>
</organism>
<evidence type="ECO:0000313" key="3">
    <source>
        <dbReference type="Proteomes" id="UP000019763"/>
    </source>
</evidence>
<gene>
    <name evidence="2" type="ORF">GNI_149310</name>
</gene>
<dbReference type="EMBL" id="AFNH02001111">
    <property type="protein sequence ID" value="EZG44293.1"/>
    <property type="molecule type" value="Genomic_DNA"/>
</dbReference>
<dbReference type="VEuPathDB" id="CryptoDB:GNI_149310"/>
<dbReference type="Pfam" id="PF07500">
    <property type="entry name" value="TFIIS_M"/>
    <property type="match status" value="1"/>
</dbReference>
<evidence type="ECO:0000259" key="1">
    <source>
        <dbReference type="PROSITE" id="PS51321"/>
    </source>
</evidence>
<dbReference type="InterPro" id="IPR036575">
    <property type="entry name" value="TFIIS_cen_dom_sf"/>
</dbReference>
<dbReference type="SUPFAM" id="SSF46942">
    <property type="entry name" value="Elongation factor TFIIS domain 2"/>
    <property type="match status" value="1"/>
</dbReference>